<protein>
    <submittedName>
        <fullName evidence="1">29269_t:CDS:1</fullName>
    </submittedName>
</protein>
<organism evidence="1 2">
    <name type="scientific">Racocetra persica</name>
    <dbReference type="NCBI Taxonomy" id="160502"/>
    <lineage>
        <taxon>Eukaryota</taxon>
        <taxon>Fungi</taxon>
        <taxon>Fungi incertae sedis</taxon>
        <taxon>Mucoromycota</taxon>
        <taxon>Glomeromycotina</taxon>
        <taxon>Glomeromycetes</taxon>
        <taxon>Diversisporales</taxon>
        <taxon>Gigasporaceae</taxon>
        <taxon>Racocetra</taxon>
    </lineage>
</organism>
<feature type="non-terminal residue" evidence="1">
    <location>
        <position position="1"/>
    </location>
</feature>
<keyword evidence="2" id="KW-1185">Reference proteome</keyword>
<accession>A0ACA9MP57</accession>
<proteinExistence type="predicted"/>
<dbReference type="EMBL" id="CAJVQC010009042">
    <property type="protein sequence ID" value="CAG8599643.1"/>
    <property type="molecule type" value="Genomic_DNA"/>
</dbReference>
<reference evidence="1" key="1">
    <citation type="submission" date="2021-06" db="EMBL/GenBank/DDBJ databases">
        <authorList>
            <person name="Kallberg Y."/>
            <person name="Tangrot J."/>
            <person name="Rosling A."/>
        </authorList>
    </citation>
    <scope>NUCLEOTIDE SEQUENCE</scope>
    <source>
        <strain evidence="1">MA461A</strain>
    </source>
</reference>
<evidence type="ECO:0000313" key="1">
    <source>
        <dbReference type="EMBL" id="CAG8599643.1"/>
    </source>
</evidence>
<gene>
    <name evidence="1" type="ORF">RPERSI_LOCUS5865</name>
</gene>
<name>A0ACA9MP57_9GLOM</name>
<dbReference type="Proteomes" id="UP000789920">
    <property type="component" value="Unassembled WGS sequence"/>
</dbReference>
<evidence type="ECO:0000313" key="2">
    <source>
        <dbReference type="Proteomes" id="UP000789920"/>
    </source>
</evidence>
<comment type="caution">
    <text evidence="1">The sequence shown here is derived from an EMBL/GenBank/DDBJ whole genome shotgun (WGS) entry which is preliminary data.</text>
</comment>
<sequence length="48" mass="5860">AINLQDDNENNHKLEVFLKNYIEKKKLEYEKETQRRELQILKKSKDAL</sequence>